<dbReference type="InterPro" id="IPR000835">
    <property type="entry name" value="HTH_MarR-typ"/>
</dbReference>
<protein>
    <submittedName>
        <fullName evidence="2">Transcriptional regulator, MarR family</fullName>
    </submittedName>
</protein>
<dbReference type="PROSITE" id="PS50995">
    <property type="entry name" value="HTH_MARR_2"/>
    <property type="match status" value="1"/>
</dbReference>
<evidence type="ECO:0000313" key="2">
    <source>
        <dbReference type="EMBL" id="SFI09167.1"/>
    </source>
</evidence>
<dbReference type="STRING" id="1114924.SAMN05216258_104205"/>
<dbReference type="SMART" id="SM00347">
    <property type="entry name" value="HTH_MARR"/>
    <property type="match status" value="1"/>
</dbReference>
<dbReference type="Pfam" id="PF12802">
    <property type="entry name" value="MarR_2"/>
    <property type="match status" value="1"/>
</dbReference>
<dbReference type="InterPro" id="IPR036390">
    <property type="entry name" value="WH_DNA-bd_sf"/>
</dbReference>
<organism evidence="2 3">
    <name type="scientific">Albimonas pacifica</name>
    <dbReference type="NCBI Taxonomy" id="1114924"/>
    <lineage>
        <taxon>Bacteria</taxon>
        <taxon>Pseudomonadati</taxon>
        <taxon>Pseudomonadota</taxon>
        <taxon>Alphaproteobacteria</taxon>
        <taxon>Rhodobacterales</taxon>
        <taxon>Paracoccaceae</taxon>
        <taxon>Albimonas</taxon>
    </lineage>
</organism>
<dbReference type="GO" id="GO:0003700">
    <property type="term" value="F:DNA-binding transcription factor activity"/>
    <property type="evidence" value="ECO:0007669"/>
    <property type="project" value="InterPro"/>
</dbReference>
<proteinExistence type="predicted"/>
<keyword evidence="3" id="KW-1185">Reference proteome</keyword>
<evidence type="ECO:0000313" key="3">
    <source>
        <dbReference type="Proteomes" id="UP000199377"/>
    </source>
</evidence>
<dbReference type="InterPro" id="IPR036388">
    <property type="entry name" value="WH-like_DNA-bd_sf"/>
</dbReference>
<accession>A0A1I3FDA0</accession>
<dbReference type="SUPFAM" id="SSF46785">
    <property type="entry name" value="Winged helix' DNA-binding domain"/>
    <property type="match status" value="1"/>
</dbReference>
<dbReference type="GO" id="GO:0006950">
    <property type="term" value="P:response to stress"/>
    <property type="evidence" value="ECO:0007669"/>
    <property type="project" value="TreeGrafter"/>
</dbReference>
<dbReference type="OrthoDB" id="8255121at2"/>
<sequence>MTRNEEMLTASRPALLGAAGDDAAFRRMLHDLLAFSARLEQVRARFAAFIGLTPPQYTILITIRHLQDGEGVGVRQVADHLALSPAFVTQETGRLVQAGVVDKRPSAEDRRRVILTVTEHGAELLRRLAPVQREINDQLFEPLTEQSFGVLQALAAELRESAEQAVRLSDYLIAEGAGAGTGSGQRSK</sequence>
<feature type="domain" description="HTH marR-type" evidence="1">
    <location>
        <begin position="25"/>
        <end position="160"/>
    </location>
</feature>
<dbReference type="Gene3D" id="1.10.10.10">
    <property type="entry name" value="Winged helix-like DNA-binding domain superfamily/Winged helix DNA-binding domain"/>
    <property type="match status" value="1"/>
</dbReference>
<dbReference type="InterPro" id="IPR039422">
    <property type="entry name" value="MarR/SlyA-like"/>
</dbReference>
<dbReference type="RefSeq" id="WP_092859502.1">
    <property type="nucleotide sequence ID" value="NZ_FOQH01000004.1"/>
</dbReference>
<name>A0A1I3FDA0_9RHOB</name>
<gene>
    <name evidence="2" type="ORF">SAMN05216258_104205</name>
</gene>
<dbReference type="PANTHER" id="PTHR33164">
    <property type="entry name" value="TRANSCRIPTIONAL REGULATOR, MARR FAMILY"/>
    <property type="match status" value="1"/>
</dbReference>
<dbReference type="AlphaFoldDB" id="A0A1I3FDA0"/>
<evidence type="ECO:0000259" key="1">
    <source>
        <dbReference type="PROSITE" id="PS50995"/>
    </source>
</evidence>
<dbReference type="Proteomes" id="UP000199377">
    <property type="component" value="Unassembled WGS sequence"/>
</dbReference>
<reference evidence="2 3" key="1">
    <citation type="submission" date="2016-10" db="EMBL/GenBank/DDBJ databases">
        <authorList>
            <person name="de Groot N.N."/>
        </authorList>
    </citation>
    <scope>NUCLEOTIDE SEQUENCE [LARGE SCALE GENOMIC DNA]</scope>
    <source>
        <strain evidence="2 3">CGMCC 1.11030</strain>
    </source>
</reference>
<dbReference type="PANTHER" id="PTHR33164:SF101">
    <property type="entry name" value="TRANSCRIPTIONAL REPRESSOR MPRA"/>
    <property type="match status" value="1"/>
</dbReference>
<dbReference type="EMBL" id="FOQH01000004">
    <property type="protein sequence ID" value="SFI09167.1"/>
    <property type="molecule type" value="Genomic_DNA"/>
</dbReference>